<reference evidence="1" key="2">
    <citation type="submission" date="2021-04" db="EMBL/GenBank/DDBJ databases">
        <authorList>
            <person name="Gilroy R."/>
        </authorList>
    </citation>
    <scope>NUCLEOTIDE SEQUENCE</scope>
    <source>
        <strain evidence="1">ChiBcec18-1249</strain>
    </source>
</reference>
<dbReference type="NCBIfam" id="NF045650">
    <property type="entry name" value="CD1247_Nterm"/>
    <property type="match status" value="1"/>
</dbReference>
<name>A0A9D2LKM0_9FIRM</name>
<protein>
    <recommendedName>
        <fullName evidence="3">TFIIB-type domain-containing protein</fullName>
    </recommendedName>
</protein>
<evidence type="ECO:0000313" key="1">
    <source>
        <dbReference type="EMBL" id="HJB14277.1"/>
    </source>
</evidence>
<comment type="caution">
    <text evidence="1">The sequence shown here is derived from an EMBL/GenBank/DDBJ whole genome shotgun (WGS) entry which is preliminary data.</text>
</comment>
<accession>A0A9D2LKM0</accession>
<organism evidence="1 2">
    <name type="scientific">Candidatus Oscillibacter excrementigallinarum</name>
    <dbReference type="NCBI Taxonomy" id="2838716"/>
    <lineage>
        <taxon>Bacteria</taxon>
        <taxon>Bacillati</taxon>
        <taxon>Bacillota</taxon>
        <taxon>Clostridia</taxon>
        <taxon>Eubacteriales</taxon>
        <taxon>Oscillospiraceae</taxon>
        <taxon>Oscillibacter</taxon>
    </lineage>
</organism>
<dbReference type="AlphaFoldDB" id="A0A9D2LKM0"/>
<gene>
    <name evidence="1" type="ORF">H9787_11295</name>
</gene>
<dbReference type="EMBL" id="DWZJ01000103">
    <property type="protein sequence ID" value="HJB14277.1"/>
    <property type="molecule type" value="Genomic_DNA"/>
</dbReference>
<sequence>MEITEKVAYLKGLAEGMELDTEKKEGKLLAAIIDVLDDIALELADMKADQEELYDGLDAVSDDLEDVEDAVFGDEDDEDEADDDYEFVEPEDDEDCYATTCPTCEETIYFDESVLEDGEVICPNCGEKLEFDLDGLEDQDESEDQE</sequence>
<dbReference type="InterPro" id="IPR054688">
    <property type="entry name" value="CD1247_N"/>
</dbReference>
<evidence type="ECO:0000313" key="2">
    <source>
        <dbReference type="Proteomes" id="UP000823824"/>
    </source>
</evidence>
<proteinExistence type="predicted"/>
<evidence type="ECO:0008006" key="3">
    <source>
        <dbReference type="Google" id="ProtNLM"/>
    </source>
</evidence>
<reference evidence="1" key="1">
    <citation type="journal article" date="2021" name="PeerJ">
        <title>Extensive microbial diversity within the chicken gut microbiome revealed by metagenomics and culture.</title>
        <authorList>
            <person name="Gilroy R."/>
            <person name="Ravi A."/>
            <person name="Getino M."/>
            <person name="Pursley I."/>
            <person name="Horton D.L."/>
            <person name="Alikhan N.F."/>
            <person name="Baker D."/>
            <person name="Gharbi K."/>
            <person name="Hall N."/>
            <person name="Watson M."/>
            <person name="Adriaenssens E.M."/>
            <person name="Foster-Nyarko E."/>
            <person name="Jarju S."/>
            <person name="Secka A."/>
            <person name="Antonio M."/>
            <person name="Oren A."/>
            <person name="Chaudhuri R.R."/>
            <person name="La Ragione R."/>
            <person name="Hildebrand F."/>
            <person name="Pallen M.J."/>
        </authorList>
    </citation>
    <scope>NUCLEOTIDE SEQUENCE</scope>
    <source>
        <strain evidence="1">ChiBcec18-1249</strain>
    </source>
</reference>
<dbReference type="Proteomes" id="UP000823824">
    <property type="component" value="Unassembled WGS sequence"/>
</dbReference>